<comment type="similarity">
    <text evidence="1 3">Belongs to the short-chain dehydrogenases/reductases (SDR) family.</text>
</comment>
<sequence length="270" mass="29286">MKKIVLVTGASAGIGKETAKHLAANGYTVYGAARRLDKMRDLTPLGIKCIELDVTNEASMVSCVNNIIAAEGRIDILINNAGFGSYGAVEDVSMETAKYQMEVNLFGATRLMQLCIPHMRAENWGKIVNISSIGGKLAGPFGAWYHASKFAIEGLSDSLRNELRQFGIDVIVIEPGGIKSEWSGIAFDSMLKSSGDGVYGSMVQKFVKAYTGMEKKNPGPIVIAELILKALKADKPKTRYHAGYMAAPALFMRKILSDKLLDRVTMSTIK</sequence>
<evidence type="ECO:0000256" key="2">
    <source>
        <dbReference type="ARBA" id="ARBA00023002"/>
    </source>
</evidence>
<dbReference type="PANTHER" id="PTHR44169">
    <property type="entry name" value="NADPH-DEPENDENT 1-ACYLDIHYDROXYACETONE PHOSPHATE REDUCTASE"/>
    <property type="match status" value="1"/>
</dbReference>
<keyword evidence="2" id="KW-0560">Oxidoreductase</keyword>
<dbReference type="RefSeq" id="WP_378984905.1">
    <property type="nucleotide sequence ID" value="NZ_JBHSBW010000011.1"/>
</dbReference>
<accession>A0ABV8PBT8</accession>
<protein>
    <submittedName>
        <fullName evidence="4">Oxidoreductase</fullName>
    </submittedName>
</protein>
<dbReference type="PANTHER" id="PTHR44169:SF6">
    <property type="entry name" value="NADPH-DEPENDENT 1-ACYLDIHYDROXYACETONE PHOSPHATE REDUCTASE"/>
    <property type="match status" value="1"/>
</dbReference>
<dbReference type="Proteomes" id="UP001595789">
    <property type="component" value="Unassembled WGS sequence"/>
</dbReference>
<keyword evidence="5" id="KW-1185">Reference proteome</keyword>
<dbReference type="NCBIfam" id="NF004826">
    <property type="entry name" value="PRK06182.1"/>
    <property type="match status" value="1"/>
</dbReference>
<gene>
    <name evidence="4" type="ORF">ACFOWA_10560</name>
</gene>
<reference evidence="5" key="1">
    <citation type="journal article" date="2019" name="Int. J. Syst. Evol. Microbiol.">
        <title>The Global Catalogue of Microorganisms (GCM) 10K type strain sequencing project: providing services to taxonomists for standard genome sequencing and annotation.</title>
        <authorList>
            <consortium name="The Broad Institute Genomics Platform"/>
            <consortium name="The Broad Institute Genome Sequencing Center for Infectious Disease"/>
            <person name="Wu L."/>
            <person name="Ma J."/>
        </authorList>
    </citation>
    <scope>NUCLEOTIDE SEQUENCE [LARGE SCALE GENOMIC DNA]</scope>
    <source>
        <strain evidence="5">CCM 8691</strain>
    </source>
</reference>
<comment type="caution">
    <text evidence="4">The sequence shown here is derived from an EMBL/GenBank/DDBJ whole genome shotgun (WGS) entry which is preliminary data.</text>
</comment>
<dbReference type="InterPro" id="IPR002347">
    <property type="entry name" value="SDR_fam"/>
</dbReference>
<dbReference type="PRINTS" id="PR00080">
    <property type="entry name" value="SDRFAMILY"/>
</dbReference>
<evidence type="ECO:0000256" key="3">
    <source>
        <dbReference type="RuleBase" id="RU000363"/>
    </source>
</evidence>
<dbReference type="PRINTS" id="PR00081">
    <property type="entry name" value="GDHRDH"/>
</dbReference>
<dbReference type="EMBL" id="JBHSBW010000011">
    <property type="protein sequence ID" value="MFC4211627.1"/>
    <property type="molecule type" value="Genomic_DNA"/>
</dbReference>
<dbReference type="InterPro" id="IPR036291">
    <property type="entry name" value="NAD(P)-bd_dom_sf"/>
</dbReference>
<dbReference type="Pfam" id="PF00106">
    <property type="entry name" value="adh_short"/>
    <property type="match status" value="1"/>
</dbReference>
<dbReference type="Gene3D" id="3.40.50.720">
    <property type="entry name" value="NAD(P)-binding Rossmann-like Domain"/>
    <property type="match status" value="1"/>
</dbReference>
<dbReference type="SUPFAM" id="SSF51735">
    <property type="entry name" value="NAD(P)-binding Rossmann-fold domains"/>
    <property type="match status" value="1"/>
</dbReference>
<evidence type="ECO:0000313" key="4">
    <source>
        <dbReference type="EMBL" id="MFC4211627.1"/>
    </source>
</evidence>
<name>A0ABV8PBT8_9SPHI</name>
<dbReference type="CDD" id="cd05374">
    <property type="entry name" value="17beta-HSD-like_SDR_c"/>
    <property type="match status" value="1"/>
</dbReference>
<evidence type="ECO:0000313" key="5">
    <source>
        <dbReference type="Proteomes" id="UP001595789"/>
    </source>
</evidence>
<evidence type="ECO:0000256" key="1">
    <source>
        <dbReference type="ARBA" id="ARBA00006484"/>
    </source>
</evidence>
<proteinExistence type="inferred from homology"/>
<organism evidence="4 5">
    <name type="scientific">Pedobacter lithocola</name>
    <dbReference type="NCBI Taxonomy" id="1908239"/>
    <lineage>
        <taxon>Bacteria</taxon>
        <taxon>Pseudomonadati</taxon>
        <taxon>Bacteroidota</taxon>
        <taxon>Sphingobacteriia</taxon>
        <taxon>Sphingobacteriales</taxon>
        <taxon>Sphingobacteriaceae</taxon>
        <taxon>Pedobacter</taxon>
    </lineage>
</organism>